<feature type="compositionally biased region" description="Gly residues" evidence="2">
    <location>
        <begin position="381"/>
        <end position="390"/>
    </location>
</feature>
<dbReference type="GO" id="GO:0008270">
    <property type="term" value="F:zinc ion binding"/>
    <property type="evidence" value="ECO:0007669"/>
    <property type="project" value="UniProtKB-KW"/>
</dbReference>
<dbReference type="EMBL" id="CAAALY010020345">
    <property type="protein sequence ID" value="VEL14206.1"/>
    <property type="molecule type" value="Genomic_DNA"/>
</dbReference>
<feature type="compositionally biased region" description="Basic and acidic residues" evidence="2">
    <location>
        <begin position="155"/>
        <end position="169"/>
    </location>
</feature>
<dbReference type="PROSITE" id="PS50157">
    <property type="entry name" value="ZINC_FINGER_C2H2_2"/>
    <property type="match status" value="1"/>
</dbReference>
<keyword evidence="5" id="KW-1185">Reference proteome</keyword>
<feature type="region of interest" description="Disordered" evidence="2">
    <location>
        <begin position="224"/>
        <end position="256"/>
    </location>
</feature>
<comment type="caution">
    <text evidence="4">The sequence shown here is derived from an EMBL/GenBank/DDBJ whole genome shotgun (WGS) entry which is preliminary data.</text>
</comment>
<sequence length="749" mass="80726">MSTSDSRSERDLSSAFSKSRRSQLLAGQVHSVESDGEAQKGKKQTDERSEESGVCEASEIGESRKEENKHIDKEAQSIVRDDHLNHKAKSAVLRTSARYRRRQHRNSGPSCRLEEEMEELFNVEECHEDEEERVNETDELDERDYNDPESCSVTRRQDGEEFKEVDSEVKTNGANQGDAKEDSEGNEFDEREVDAMSENESELKRDSSSAVNIDAWHPLTLAKRARRTNQTSNLSSLPTGNEPYFNQCSSDAPNRHREDNFPTLRYRHTSGSADLGKTNCSGEASGNMDLSNNDDFISGGMTNNLSGRQDWAEEDFIRTESEANQFGVELFNADSIASVPLGYPHVQTQLLTSLRREKRRYCLKKACSNSSGDLLESTGPGLSGPGGSGNGEVTTNVSRERELRSQFEMRHWRIANADKLNALIDECERILDGRKVFKCKYCGKVYEIKSSMRYHMKIIHLQMHLKTSEMQCRVCGKQFTCISAVNRHQAKCALALSLPVSGSLGLSLSRRGSVAGLASHSFLGANASRAGLVPTDEHKLLASTASLSPNSLVSSSFAYTHQTVPSLATPQVAVSVPMAPLLEFPGSSGEPLLSTLTLAAGISSEDPLRVTPPGPFLADSFSSQPLLYPTSGRPFTSPSLPSSSASAASSASPVPFSASSSSSTSSIAPNTPGSSGPVLTLPSFLSSAVVCQSYMSANAAAAAAAVALAAAAANCPTGNFDATALSRHPSGLGVLLPFATNSVSGPLPS</sequence>
<dbReference type="AlphaFoldDB" id="A0A3S5CEB2"/>
<dbReference type="OrthoDB" id="6077919at2759"/>
<evidence type="ECO:0000313" key="5">
    <source>
        <dbReference type="Proteomes" id="UP000784294"/>
    </source>
</evidence>
<feature type="compositionally biased region" description="Basic and acidic residues" evidence="2">
    <location>
        <begin position="61"/>
        <end position="85"/>
    </location>
</feature>
<feature type="region of interest" description="Disordered" evidence="2">
    <location>
        <begin position="1"/>
        <end position="209"/>
    </location>
</feature>
<feature type="compositionally biased region" description="Basic and acidic residues" evidence="2">
    <location>
        <begin position="1"/>
        <end position="12"/>
    </location>
</feature>
<evidence type="ECO:0000256" key="2">
    <source>
        <dbReference type="SAM" id="MobiDB-lite"/>
    </source>
</evidence>
<name>A0A3S5CEB2_9PLAT</name>
<evidence type="ECO:0000256" key="1">
    <source>
        <dbReference type="PROSITE-ProRule" id="PRU00042"/>
    </source>
</evidence>
<dbReference type="Gene3D" id="3.30.160.60">
    <property type="entry name" value="Classic Zinc Finger"/>
    <property type="match status" value="1"/>
</dbReference>
<dbReference type="SMART" id="SM00355">
    <property type="entry name" value="ZnF_C2H2"/>
    <property type="match status" value="2"/>
</dbReference>
<evidence type="ECO:0000313" key="4">
    <source>
        <dbReference type="EMBL" id="VEL14206.1"/>
    </source>
</evidence>
<keyword evidence="1" id="KW-0862">Zinc</keyword>
<feature type="compositionally biased region" description="Acidic residues" evidence="2">
    <location>
        <begin position="184"/>
        <end position="200"/>
    </location>
</feature>
<feature type="region of interest" description="Disordered" evidence="2">
    <location>
        <begin position="370"/>
        <end position="396"/>
    </location>
</feature>
<feature type="compositionally biased region" description="Polar residues" evidence="2">
    <location>
        <begin position="228"/>
        <end position="252"/>
    </location>
</feature>
<dbReference type="Proteomes" id="UP000784294">
    <property type="component" value="Unassembled WGS sequence"/>
</dbReference>
<keyword evidence="1" id="KW-0863">Zinc-finger</keyword>
<keyword evidence="1" id="KW-0479">Metal-binding</keyword>
<dbReference type="InterPro" id="IPR013087">
    <property type="entry name" value="Znf_C2H2_type"/>
</dbReference>
<gene>
    <name evidence="4" type="ORF">PXEA_LOCUS7646</name>
</gene>
<organism evidence="4 5">
    <name type="scientific">Protopolystoma xenopodis</name>
    <dbReference type="NCBI Taxonomy" id="117903"/>
    <lineage>
        <taxon>Eukaryota</taxon>
        <taxon>Metazoa</taxon>
        <taxon>Spiralia</taxon>
        <taxon>Lophotrochozoa</taxon>
        <taxon>Platyhelminthes</taxon>
        <taxon>Monogenea</taxon>
        <taxon>Polyopisthocotylea</taxon>
        <taxon>Polystomatidea</taxon>
        <taxon>Polystomatidae</taxon>
        <taxon>Protopolystoma</taxon>
    </lineage>
</organism>
<feature type="domain" description="C2H2-type" evidence="3">
    <location>
        <begin position="437"/>
        <end position="460"/>
    </location>
</feature>
<evidence type="ECO:0000259" key="3">
    <source>
        <dbReference type="PROSITE" id="PS50157"/>
    </source>
</evidence>
<proteinExistence type="predicted"/>
<feature type="compositionally biased region" description="Acidic residues" evidence="2">
    <location>
        <begin position="115"/>
        <end position="144"/>
    </location>
</feature>
<reference evidence="4" key="1">
    <citation type="submission" date="2018-11" db="EMBL/GenBank/DDBJ databases">
        <authorList>
            <consortium name="Pathogen Informatics"/>
        </authorList>
    </citation>
    <scope>NUCLEOTIDE SEQUENCE</scope>
</reference>
<accession>A0A3S5CEB2</accession>
<protein>
    <recommendedName>
        <fullName evidence="3">C2H2-type domain-containing protein</fullName>
    </recommendedName>
</protein>
<dbReference type="SUPFAM" id="SSF57667">
    <property type="entry name" value="beta-beta-alpha zinc fingers"/>
    <property type="match status" value="1"/>
</dbReference>
<dbReference type="PROSITE" id="PS00028">
    <property type="entry name" value="ZINC_FINGER_C2H2_1"/>
    <property type="match status" value="1"/>
</dbReference>
<feature type="compositionally biased region" description="Basic and acidic residues" evidence="2">
    <location>
        <begin position="37"/>
        <end position="51"/>
    </location>
</feature>
<dbReference type="InterPro" id="IPR036236">
    <property type="entry name" value="Znf_C2H2_sf"/>
</dbReference>
<feature type="non-terminal residue" evidence="4">
    <location>
        <position position="1"/>
    </location>
</feature>